<organism evidence="1">
    <name type="scientific">marine sediment metagenome</name>
    <dbReference type="NCBI Taxonomy" id="412755"/>
    <lineage>
        <taxon>unclassified sequences</taxon>
        <taxon>metagenomes</taxon>
        <taxon>ecological metagenomes</taxon>
    </lineage>
</organism>
<dbReference type="EMBL" id="LAZR01017740">
    <property type="protein sequence ID" value="KKL99165.1"/>
    <property type="molecule type" value="Genomic_DNA"/>
</dbReference>
<gene>
    <name evidence="1" type="ORF">LCGC14_1817120</name>
</gene>
<reference evidence="1" key="1">
    <citation type="journal article" date="2015" name="Nature">
        <title>Complex archaea that bridge the gap between prokaryotes and eukaryotes.</title>
        <authorList>
            <person name="Spang A."/>
            <person name="Saw J.H."/>
            <person name="Jorgensen S.L."/>
            <person name="Zaremba-Niedzwiedzka K."/>
            <person name="Martijn J."/>
            <person name="Lind A.E."/>
            <person name="van Eijk R."/>
            <person name="Schleper C."/>
            <person name="Guy L."/>
            <person name="Ettema T.J."/>
        </authorList>
    </citation>
    <scope>NUCLEOTIDE SEQUENCE</scope>
</reference>
<accession>A0A0F9IZS8</accession>
<name>A0A0F9IZS8_9ZZZZ</name>
<comment type="caution">
    <text evidence="1">The sequence shown here is derived from an EMBL/GenBank/DDBJ whole genome shotgun (WGS) entry which is preliminary data.</text>
</comment>
<proteinExistence type="predicted"/>
<dbReference type="AlphaFoldDB" id="A0A0F9IZS8"/>
<protein>
    <submittedName>
        <fullName evidence="1">Uncharacterized protein</fullName>
    </submittedName>
</protein>
<sequence length="134" mass="16175">VMRVLNSNDRFALMVILKLRWIELLNDEGLQKVLNSMKINFIEKISKIVRENLKDPFMNLNRFTYDLEYLVVLFLKIYELDKKSWNDFHERIAGLHKEFLEFVDKVIKYAGKNLMYESEEIKENAINFKKRLVI</sequence>
<feature type="non-terminal residue" evidence="1">
    <location>
        <position position="1"/>
    </location>
</feature>
<evidence type="ECO:0000313" key="1">
    <source>
        <dbReference type="EMBL" id="KKL99165.1"/>
    </source>
</evidence>